<feature type="transmembrane region" description="Helical" evidence="6">
    <location>
        <begin position="469"/>
        <end position="489"/>
    </location>
</feature>
<keyword evidence="3" id="KW-0201">Cytochrome c-type biogenesis</keyword>
<dbReference type="OrthoDB" id="9770923at2"/>
<gene>
    <name evidence="8" type="ORF">ERX55_00860</name>
</gene>
<evidence type="ECO:0000313" key="8">
    <source>
        <dbReference type="EMBL" id="TDM15485.1"/>
    </source>
</evidence>
<evidence type="ECO:0000256" key="3">
    <source>
        <dbReference type="ARBA" id="ARBA00022748"/>
    </source>
</evidence>
<dbReference type="Pfam" id="PF05140">
    <property type="entry name" value="ResB"/>
    <property type="match status" value="1"/>
</dbReference>
<dbReference type="AlphaFoldDB" id="A0A4R6C2E6"/>
<evidence type="ECO:0000259" key="7">
    <source>
        <dbReference type="Pfam" id="PF05140"/>
    </source>
</evidence>
<dbReference type="InterPro" id="IPR023494">
    <property type="entry name" value="Cyt_c_bgen_Ccs1/CcsB/ResB"/>
</dbReference>
<reference evidence="8 9" key="1">
    <citation type="submission" date="2019-01" db="EMBL/GenBank/DDBJ databases">
        <title>Draft genome sequences of the type strains of six Macrococcus species.</title>
        <authorList>
            <person name="Mazhar S."/>
            <person name="Altermann E."/>
            <person name="Hill C."/>
            <person name="Mcauliffe O."/>
        </authorList>
    </citation>
    <scope>NUCLEOTIDE SEQUENCE [LARGE SCALE GENOMIC DNA]</scope>
    <source>
        <strain evidence="8 9">ATCC 51825</strain>
    </source>
</reference>
<feature type="transmembrane region" description="Helical" evidence="6">
    <location>
        <begin position="215"/>
        <end position="238"/>
    </location>
</feature>
<keyword evidence="9" id="KW-1185">Reference proteome</keyword>
<comment type="subcellular location">
    <subcellularLocation>
        <location evidence="1">Membrane</location>
        <topology evidence="1">Multi-pass membrane protein</topology>
    </subcellularLocation>
</comment>
<dbReference type="Proteomes" id="UP000294843">
    <property type="component" value="Unassembled WGS sequence"/>
</dbReference>
<evidence type="ECO:0000256" key="4">
    <source>
        <dbReference type="ARBA" id="ARBA00022989"/>
    </source>
</evidence>
<sequence length="538" mass="61203">MNEKQIVCTCGHVNPPGTQLCQNCGRLINDDYDKKKTTDIMRYDGSAVRSKTKNKTVTDKIWNFFASVKTGVILLVLTIIAAAIGSIMPQEYFIPANVDPATFYQDKYGSLGYLYHQLGLDNLYTSWWFLILLSLVAFSIIAASIDRGVPLFKSLRNQATRKHPSFLKRQRLTGELVNPDLDQLEQTLTEKRYKVKREGDALLAEKGRLSRYGPYINHTGLIILLLGGMLRFVPALYYDGAVAVKEGDTRAIPGTDKHYYMRNDKFILEHYDQQMNSNTESTKADSAMNKIAKNYETRLTLFENTKDSIPGAEPELKEVKTGSIKVNHPFKFDHFELYQNSYDQSLLKTMTFKVMDKKTEKEVGQTFTVNLDEPRATYKVADDLTVHLRNYAPDFDKIEPNGTLATKTPNTVNPAFVFEVDKAGRQPEYSLLKIRASQDISQDNQYAVKFVSATNHTMTYLNVKKDLTLPYLFIGFTIFLLGLAIGSYINHRRIWINGNQIAAHTSKNYYGLKNELNSILAQNNQPAVKDKYESEETK</sequence>
<dbReference type="InterPro" id="IPR007816">
    <property type="entry name" value="ResB-like_domain"/>
</dbReference>
<feature type="transmembrane region" description="Helical" evidence="6">
    <location>
        <begin position="127"/>
        <end position="145"/>
    </location>
</feature>
<evidence type="ECO:0000256" key="1">
    <source>
        <dbReference type="ARBA" id="ARBA00004141"/>
    </source>
</evidence>
<proteinExistence type="predicted"/>
<organism evidence="8 9">
    <name type="scientific">Macrococcus bovicus</name>
    <dbReference type="NCBI Taxonomy" id="69968"/>
    <lineage>
        <taxon>Bacteria</taxon>
        <taxon>Bacillati</taxon>
        <taxon>Bacillota</taxon>
        <taxon>Bacilli</taxon>
        <taxon>Bacillales</taxon>
        <taxon>Staphylococcaceae</taxon>
        <taxon>Macrococcus</taxon>
    </lineage>
</organism>
<keyword evidence="5 6" id="KW-0472">Membrane</keyword>
<evidence type="ECO:0000256" key="5">
    <source>
        <dbReference type="ARBA" id="ARBA00023136"/>
    </source>
</evidence>
<dbReference type="GO" id="GO:0016020">
    <property type="term" value="C:membrane"/>
    <property type="evidence" value="ECO:0007669"/>
    <property type="project" value="UniProtKB-SubCell"/>
</dbReference>
<keyword evidence="2 6" id="KW-0812">Transmembrane</keyword>
<comment type="caution">
    <text evidence="8">The sequence shown here is derived from an EMBL/GenBank/DDBJ whole genome shotgun (WGS) entry which is preliminary data.</text>
</comment>
<dbReference type="RefSeq" id="WP_133450693.1">
    <property type="nucleotide sequence ID" value="NZ_SCWF01000001.1"/>
</dbReference>
<dbReference type="GO" id="GO:0017004">
    <property type="term" value="P:cytochrome complex assembly"/>
    <property type="evidence" value="ECO:0007669"/>
    <property type="project" value="UniProtKB-KW"/>
</dbReference>
<evidence type="ECO:0000256" key="2">
    <source>
        <dbReference type="ARBA" id="ARBA00022692"/>
    </source>
</evidence>
<dbReference type="PANTHER" id="PTHR31566">
    <property type="entry name" value="CYTOCHROME C BIOGENESIS PROTEIN CCS1, CHLOROPLASTIC"/>
    <property type="match status" value="1"/>
</dbReference>
<protein>
    <submittedName>
        <fullName evidence="8">Cytochrome c biogenesis protein ResB</fullName>
    </submittedName>
</protein>
<feature type="domain" description="ResB-like" evidence="7">
    <location>
        <begin position="68"/>
        <end position="516"/>
    </location>
</feature>
<evidence type="ECO:0000313" key="9">
    <source>
        <dbReference type="Proteomes" id="UP000294843"/>
    </source>
</evidence>
<accession>A0A4R6C2E6</accession>
<dbReference type="EMBL" id="SCWF01000001">
    <property type="protein sequence ID" value="TDM15485.1"/>
    <property type="molecule type" value="Genomic_DNA"/>
</dbReference>
<feature type="transmembrane region" description="Helical" evidence="6">
    <location>
        <begin position="61"/>
        <end position="88"/>
    </location>
</feature>
<keyword evidence="4 6" id="KW-1133">Transmembrane helix</keyword>
<dbReference type="PANTHER" id="PTHR31566:SF0">
    <property type="entry name" value="CYTOCHROME C BIOGENESIS PROTEIN CCS1, CHLOROPLASTIC"/>
    <property type="match status" value="1"/>
</dbReference>
<evidence type="ECO:0000256" key="6">
    <source>
        <dbReference type="SAM" id="Phobius"/>
    </source>
</evidence>
<name>A0A4R6C2E6_9STAP</name>